<sequence length="237" mass="28064">MVEYNVYCDESCHLEHDNSNVMVIGAVYCPKKMVKKINKDIYSIKERYGLPKNGELKWVKISNSNFNVYRALIEYFFSNNDLHFRAVIADKTNLNHKKYSQTHDDWYYKIYYTMLKNIFLKGSTYNIYIDIKDVFSNKKANKLHDVCCNTFCDFQHKMISKVQPIRSNEVEIMQLTDIIIGAIGYVNRNFIEGHKYSESKLKIIELIKGKSGYSLTKSSYYTDFKFNYLIWSADFYD</sequence>
<evidence type="ECO:0000313" key="3">
    <source>
        <dbReference type="Proteomes" id="UP001203972"/>
    </source>
</evidence>
<dbReference type="InterPro" id="IPR024524">
    <property type="entry name" value="DUF3800"/>
</dbReference>
<comment type="caution">
    <text evidence="1">The sequence shown here is derived from an EMBL/GenBank/DDBJ whole genome shotgun (WGS) entry which is preliminary data.</text>
</comment>
<evidence type="ECO:0000313" key="2">
    <source>
        <dbReference type="EMBL" id="MZH54452.1"/>
    </source>
</evidence>
<dbReference type="Proteomes" id="UP001203972">
    <property type="component" value="Unassembled WGS sequence"/>
</dbReference>
<reference evidence="2" key="1">
    <citation type="journal article" date="2019" name="Nat. Med.">
        <title>A library of human gut bacterial isolates paired with longitudinal multiomics data enables mechanistic microbiome research.</title>
        <authorList>
            <person name="Poyet M."/>
            <person name="Groussin M."/>
            <person name="Gibbons S.M."/>
            <person name="Avila-Pacheco J."/>
            <person name="Jiang X."/>
            <person name="Kearney S.M."/>
            <person name="Perrotta A.R."/>
            <person name="Berdy B."/>
            <person name="Zhao S."/>
            <person name="Lieberman T.D."/>
            <person name="Swanson P.K."/>
            <person name="Smith M."/>
            <person name="Roesemann S."/>
            <person name="Alexander J.E."/>
            <person name="Rich S.A."/>
            <person name="Livny J."/>
            <person name="Vlamakis H."/>
            <person name="Clish C."/>
            <person name="Bullock K."/>
            <person name="Deik A."/>
            <person name="Scott J."/>
            <person name="Pierce K.A."/>
            <person name="Xavier R.J."/>
            <person name="Alm E.J."/>
        </authorList>
    </citation>
    <scope>NUCLEOTIDE SEQUENCE</scope>
    <source>
        <strain evidence="2">BIOML-A12</strain>
    </source>
</reference>
<name>A0AAP2XRR2_CLOIN</name>
<dbReference type="EMBL" id="JAKTMA010000013">
    <property type="protein sequence ID" value="MCR0232932.1"/>
    <property type="molecule type" value="Genomic_DNA"/>
</dbReference>
<dbReference type="RefSeq" id="WP_008818040.1">
    <property type="nucleotide sequence ID" value="NZ_AP025565.1"/>
</dbReference>
<dbReference type="Proteomes" id="UP000604383">
    <property type="component" value="Unassembled WGS sequence"/>
</dbReference>
<gene>
    <name evidence="2" type="ORF">GT664_01490</name>
    <name evidence="1" type="ORF">MKC95_09145</name>
</gene>
<dbReference type="EMBL" id="WWTN01000002">
    <property type="protein sequence ID" value="MZH54452.1"/>
    <property type="molecule type" value="Genomic_DNA"/>
</dbReference>
<reference evidence="1" key="2">
    <citation type="journal article" date="2022" name="Clin. Infect. Dis.">
        <title>Association between Clostridium innocuum and antibiotic-associated diarrhea in adults and children: A cross-sectional study and comparative genomics analysis.</title>
        <authorList>
            <person name="Cherny K.E."/>
            <person name="Muscat E.B."/>
            <person name="Balaji A."/>
            <person name="Mukherjee J."/>
            <person name="Ozer E.A."/>
            <person name="Angarone M.P."/>
            <person name="Hauser A.R."/>
            <person name="Sichel J.S."/>
            <person name="Amponsah E."/>
            <person name="Kociolek L.K."/>
        </authorList>
    </citation>
    <scope>NUCLEOTIDE SEQUENCE</scope>
    <source>
        <strain evidence="1">NU1-AC-029v</strain>
    </source>
</reference>
<dbReference type="Pfam" id="PF12686">
    <property type="entry name" value="DUF3800"/>
    <property type="match status" value="1"/>
</dbReference>
<evidence type="ECO:0000313" key="1">
    <source>
        <dbReference type="EMBL" id="MCR0232932.1"/>
    </source>
</evidence>
<protein>
    <submittedName>
        <fullName evidence="1">DUF3800 domain-containing protein</fullName>
    </submittedName>
</protein>
<dbReference type="AlphaFoldDB" id="A0AAP2XRR2"/>
<organism evidence="1 3">
    <name type="scientific">Clostridium innocuum</name>
    <dbReference type="NCBI Taxonomy" id="1522"/>
    <lineage>
        <taxon>Bacteria</taxon>
        <taxon>Bacillati</taxon>
        <taxon>Bacillota</taxon>
        <taxon>Clostridia</taxon>
        <taxon>Eubacteriales</taxon>
        <taxon>Clostridiaceae</taxon>
        <taxon>Clostridium</taxon>
    </lineage>
</organism>
<accession>A0AAP2XRR2</accession>
<proteinExistence type="predicted"/>